<reference evidence="1" key="1">
    <citation type="journal article" date="2014" name="Front. Microbiol.">
        <title>High frequency of phylogenetically diverse reductive dehalogenase-homologous genes in deep subseafloor sedimentary metagenomes.</title>
        <authorList>
            <person name="Kawai M."/>
            <person name="Futagami T."/>
            <person name="Toyoda A."/>
            <person name="Takaki Y."/>
            <person name="Nishi S."/>
            <person name="Hori S."/>
            <person name="Arai W."/>
            <person name="Tsubouchi T."/>
            <person name="Morono Y."/>
            <person name="Uchiyama I."/>
            <person name="Ito T."/>
            <person name="Fujiyama A."/>
            <person name="Inagaki F."/>
            <person name="Takami H."/>
        </authorList>
    </citation>
    <scope>NUCLEOTIDE SEQUENCE</scope>
    <source>
        <strain evidence="1">Expedition CK06-06</strain>
    </source>
</reference>
<comment type="caution">
    <text evidence="1">The sequence shown here is derived from an EMBL/GenBank/DDBJ whole genome shotgun (WGS) entry which is preliminary data.</text>
</comment>
<organism evidence="1">
    <name type="scientific">marine sediment metagenome</name>
    <dbReference type="NCBI Taxonomy" id="412755"/>
    <lineage>
        <taxon>unclassified sequences</taxon>
        <taxon>metagenomes</taxon>
        <taxon>ecological metagenomes</taxon>
    </lineage>
</organism>
<evidence type="ECO:0000313" key="1">
    <source>
        <dbReference type="EMBL" id="GAJ13967.1"/>
    </source>
</evidence>
<name>X1VAT1_9ZZZZ</name>
<feature type="non-terminal residue" evidence="1">
    <location>
        <position position="1"/>
    </location>
</feature>
<sequence length="251" mass="28912">SKSINEQLAAIEAARAIPDSENAAFIYNELLTEHPQIPRRPDFLGEDADRVTKRLPWIAADHPKLAKWIKGHQPTIDRLLHASAFDKCRFPIADSTNQLNLRTGNRLSTMRRWAYLLSIAANNDIAEGRTDNAIAKYRCVTQLARHLCQQPIFLEYIIGTAVEELGLQGLYRMLIETDLTETQIKVIEQFQPTTRENWADISADIIEIERLLSKRTYHPLARLQAWWSDISVKSSLEHIPDNHLWIVSRRR</sequence>
<dbReference type="EMBL" id="BARW01029856">
    <property type="protein sequence ID" value="GAJ13967.1"/>
    <property type="molecule type" value="Genomic_DNA"/>
</dbReference>
<proteinExistence type="predicted"/>
<feature type="non-terminal residue" evidence="1">
    <location>
        <position position="251"/>
    </location>
</feature>
<accession>X1VAT1</accession>
<dbReference type="AlphaFoldDB" id="X1VAT1"/>
<gene>
    <name evidence="1" type="ORF">S12H4_47876</name>
</gene>
<protein>
    <submittedName>
        <fullName evidence="1">Uncharacterized protein</fullName>
    </submittedName>
</protein>